<dbReference type="PROSITE" id="PS50206">
    <property type="entry name" value="RHODANESE_3"/>
    <property type="match status" value="1"/>
</dbReference>
<reference evidence="2" key="1">
    <citation type="submission" date="2023-01" db="EMBL/GenBank/DDBJ databases">
        <title>Sulfurovum sp. zt1-1 genome assembly.</title>
        <authorList>
            <person name="Wang J."/>
        </authorList>
    </citation>
    <scope>NUCLEOTIDE SEQUENCE</scope>
    <source>
        <strain evidence="2">Zt1-1</strain>
    </source>
</reference>
<evidence type="ECO:0000313" key="2">
    <source>
        <dbReference type="EMBL" id="MDM5271605.1"/>
    </source>
</evidence>
<comment type="caution">
    <text evidence="2">The sequence shown here is derived from an EMBL/GenBank/DDBJ whole genome shotgun (WGS) entry which is preliminary data.</text>
</comment>
<name>A0ABT7QXQ4_9BACT</name>
<gene>
    <name evidence="2" type="ORF">PGH07_05415</name>
</gene>
<dbReference type="RefSeq" id="WP_289413208.1">
    <property type="nucleotide sequence ID" value="NZ_JAQIBD010000002.1"/>
</dbReference>
<evidence type="ECO:0000313" key="3">
    <source>
        <dbReference type="Proteomes" id="UP001169069"/>
    </source>
</evidence>
<dbReference type="Gene3D" id="3.40.250.10">
    <property type="entry name" value="Rhodanese-like domain"/>
    <property type="match status" value="1"/>
</dbReference>
<feature type="domain" description="Rhodanese" evidence="1">
    <location>
        <begin position="19"/>
        <end position="121"/>
    </location>
</feature>
<dbReference type="CDD" id="cd00158">
    <property type="entry name" value="RHOD"/>
    <property type="match status" value="1"/>
</dbReference>
<dbReference type="Proteomes" id="UP001169069">
    <property type="component" value="Unassembled WGS sequence"/>
</dbReference>
<protein>
    <submittedName>
        <fullName evidence="2">Rhodanese-like domain-containing protein</fullName>
    </submittedName>
</protein>
<dbReference type="InterPro" id="IPR001763">
    <property type="entry name" value="Rhodanese-like_dom"/>
</dbReference>
<sequence length="121" mass="14152">MLNFGPFKSLSTKEFQQKREEGFPVIDVRRADEWEEYGIIEGSHMITFFDEMGQYDIDKFFEAFTKIVVDKEQPFILVCAHANRTKTIGELLGLKYKYKNVYELDGGINWGWIDKGLVTIK</sequence>
<proteinExistence type="predicted"/>
<accession>A0ABT7QXQ4</accession>
<dbReference type="Pfam" id="PF00581">
    <property type="entry name" value="Rhodanese"/>
    <property type="match status" value="1"/>
</dbReference>
<keyword evidence="3" id="KW-1185">Reference proteome</keyword>
<dbReference type="EMBL" id="JAQIBD010000002">
    <property type="protein sequence ID" value="MDM5271605.1"/>
    <property type="molecule type" value="Genomic_DNA"/>
</dbReference>
<dbReference type="SUPFAM" id="SSF52821">
    <property type="entry name" value="Rhodanese/Cell cycle control phosphatase"/>
    <property type="match status" value="1"/>
</dbReference>
<organism evidence="2 3">
    <name type="scientific">Sulfurovum zhangzhouensis</name>
    <dbReference type="NCBI Taxonomy" id="3019067"/>
    <lineage>
        <taxon>Bacteria</taxon>
        <taxon>Pseudomonadati</taxon>
        <taxon>Campylobacterota</taxon>
        <taxon>Epsilonproteobacteria</taxon>
        <taxon>Campylobacterales</taxon>
        <taxon>Sulfurovaceae</taxon>
        <taxon>Sulfurovum</taxon>
    </lineage>
</organism>
<evidence type="ECO:0000259" key="1">
    <source>
        <dbReference type="PROSITE" id="PS50206"/>
    </source>
</evidence>
<dbReference type="InterPro" id="IPR036873">
    <property type="entry name" value="Rhodanese-like_dom_sf"/>
</dbReference>